<reference evidence="2" key="1">
    <citation type="submission" date="2019-05" db="EMBL/GenBank/DDBJ databases">
        <title>The de novo reference genome and transcriptome assemblies of the wild tomato species Solanum chilense.</title>
        <authorList>
            <person name="Stam R."/>
            <person name="Nosenko T."/>
            <person name="Hoerger A.C."/>
            <person name="Stephan W."/>
            <person name="Seidel M.A."/>
            <person name="Kuhn J.M.M."/>
            <person name="Haberer G."/>
            <person name="Tellier A."/>
        </authorList>
    </citation>
    <scope>NUCLEOTIDE SEQUENCE</scope>
    <source>
        <tissue evidence="2">Mature leaves</tissue>
    </source>
</reference>
<feature type="region of interest" description="Disordered" evidence="1">
    <location>
        <begin position="366"/>
        <end position="436"/>
    </location>
</feature>
<gene>
    <name evidence="2" type="ORF">EJD97_001651</name>
</gene>
<dbReference type="AlphaFoldDB" id="A0A6N2ALU1"/>
<organism evidence="2">
    <name type="scientific">Solanum chilense</name>
    <name type="common">Tomato</name>
    <name type="synonym">Lycopersicon chilense</name>
    <dbReference type="NCBI Taxonomy" id="4083"/>
    <lineage>
        <taxon>Eukaryota</taxon>
        <taxon>Viridiplantae</taxon>
        <taxon>Streptophyta</taxon>
        <taxon>Embryophyta</taxon>
        <taxon>Tracheophyta</taxon>
        <taxon>Spermatophyta</taxon>
        <taxon>Magnoliopsida</taxon>
        <taxon>eudicotyledons</taxon>
        <taxon>Gunneridae</taxon>
        <taxon>Pentapetalae</taxon>
        <taxon>asterids</taxon>
        <taxon>lamiids</taxon>
        <taxon>Solanales</taxon>
        <taxon>Solanaceae</taxon>
        <taxon>Solanoideae</taxon>
        <taxon>Solaneae</taxon>
        <taxon>Solanum</taxon>
        <taxon>Solanum subgen. Lycopersicon</taxon>
    </lineage>
</organism>
<sequence length="436" mass="50609">MIRGKQQIRPNRPTAPNPGVNPFIIRPNLNQTRPSALNLGANPYPVRPSLNQNRYSALAHFPPIIPAALPQCSSSNMLVLKKPFSQDPESSKSPSGKLRFSQKQTSDSYAMKQPENCAEAVSPATKRVAQTLSKEKEEFEVYPLYTFPILALDKEFENYEIRHLLKPVYANRDYVDSDNSLKTRRFFEFILIDTGSIEIEHELADQSDPDSIAYSKFTIKKILSPYNWLTDHLLTSVNLSKRFNPQTFNWFDYRNAWMNFLFVRPITHTWFVKYCPEVSTSVILRWFYEWWSYFGGNKQVMPKRFAEEYPQFQTEENISTLPENIKLCKYFFRRRLSYIISWTFCTVEFDRIKYLSKEIRKGWSPARRESSSSSTKKTSVKESPSKSELKQRLEKALSELDDEKANPDEAAIEQLLEEASSQSDDNGDMMNPKALA</sequence>
<dbReference type="PANTHER" id="PTHR48434:SF1">
    <property type="entry name" value="(RAPE) HYPOTHETICAL PROTEIN"/>
    <property type="match status" value="1"/>
</dbReference>
<comment type="caution">
    <text evidence="2">The sequence shown here is derived from an EMBL/GenBank/DDBJ whole genome shotgun (WGS) entry which is preliminary data.</text>
</comment>
<name>A0A6N2ALU1_SOLCI</name>
<feature type="compositionally biased region" description="Basic and acidic residues" evidence="1">
    <location>
        <begin position="379"/>
        <end position="407"/>
    </location>
</feature>
<feature type="region of interest" description="Disordered" evidence="1">
    <location>
        <begin position="1"/>
        <end position="27"/>
    </location>
</feature>
<protein>
    <submittedName>
        <fullName evidence="2">Uncharacterized protein</fullName>
    </submittedName>
</protein>
<evidence type="ECO:0000313" key="2">
    <source>
        <dbReference type="EMBL" id="TMW83447.1"/>
    </source>
</evidence>
<feature type="region of interest" description="Disordered" evidence="1">
    <location>
        <begin position="83"/>
        <end position="117"/>
    </location>
</feature>
<proteinExistence type="predicted"/>
<dbReference type="PANTHER" id="PTHR48434">
    <property type="entry name" value="(RAPE) HYPOTHETICAL PROTEIN"/>
    <property type="match status" value="1"/>
</dbReference>
<evidence type="ECO:0000256" key="1">
    <source>
        <dbReference type="SAM" id="MobiDB-lite"/>
    </source>
</evidence>
<dbReference type="EMBL" id="RXGB01011826">
    <property type="protein sequence ID" value="TMW83447.1"/>
    <property type="molecule type" value="Genomic_DNA"/>
</dbReference>
<accession>A0A6N2ALU1</accession>